<dbReference type="PANTHER" id="PTHR16795:SF14">
    <property type="entry name" value="LIMBIN"/>
    <property type="match status" value="1"/>
</dbReference>
<evidence type="ECO:0000256" key="5">
    <source>
        <dbReference type="ARBA" id="ARBA00022490"/>
    </source>
</evidence>
<sequence length="196" mass="20238">MVLCGPPRVLSPAASVLQHGEPSGEVQAAPENGVIFQKCAVVSGPEDAPTAQVQLLVNNTRAPAAASLSDLLLLDNVSGLSVRGWPGNRTADGLQVLRRPFLQVGEAFLVSYTASLDAGGLVSGTVLTLPARLSFQTPPTDTVTQDQGLPVASLSLGHLAAADLVCSLHSLRVSWAQTWPPSRSGCASPSSRPGEQ</sequence>
<evidence type="ECO:0000256" key="4">
    <source>
        <dbReference type="ARBA" id="ARBA00022475"/>
    </source>
</evidence>
<evidence type="ECO:0000256" key="1">
    <source>
        <dbReference type="ARBA" id="ARBA00004120"/>
    </source>
</evidence>
<keyword evidence="9" id="KW-0206">Cytoskeleton</keyword>
<evidence type="ECO:0000313" key="12">
    <source>
        <dbReference type="Proteomes" id="UP000700334"/>
    </source>
</evidence>
<keyword evidence="5" id="KW-0963">Cytoplasm</keyword>
<organism evidence="11 12">
    <name type="scientific">Galemys pyrenaicus</name>
    <name type="common">Iberian desman</name>
    <name type="synonym">Pyrenean desman</name>
    <dbReference type="NCBI Taxonomy" id="202257"/>
    <lineage>
        <taxon>Eukaryota</taxon>
        <taxon>Metazoa</taxon>
        <taxon>Chordata</taxon>
        <taxon>Craniata</taxon>
        <taxon>Vertebrata</taxon>
        <taxon>Euteleostomi</taxon>
        <taxon>Mammalia</taxon>
        <taxon>Eutheria</taxon>
        <taxon>Laurasiatheria</taxon>
        <taxon>Eulipotyphla</taxon>
        <taxon>Talpidae</taxon>
        <taxon>Galemys</taxon>
    </lineage>
</organism>
<keyword evidence="4" id="KW-1003">Cell membrane</keyword>
<evidence type="ECO:0000256" key="9">
    <source>
        <dbReference type="ARBA" id="ARBA00023212"/>
    </source>
</evidence>
<evidence type="ECO:0000256" key="3">
    <source>
        <dbReference type="ARBA" id="ARBA00004309"/>
    </source>
</evidence>
<dbReference type="Pfam" id="PF12297">
    <property type="entry name" value="EVC2_like"/>
    <property type="match status" value="1"/>
</dbReference>
<dbReference type="InterPro" id="IPR026501">
    <property type="entry name" value="Limbin/EVC"/>
</dbReference>
<reference evidence="11" key="1">
    <citation type="journal article" date="2021" name="Evol. Appl.">
        <title>The genome of the Pyrenean desman and the effects of bottlenecks and inbreeding on the genomic landscape of an endangered species.</title>
        <authorList>
            <person name="Escoda L."/>
            <person name="Castresana J."/>
        </authorList>
    </citation>
    <scope>NUCLEOTIDE SEQUENCE</scope>
    <source>
        <strain evidence="11">IBE-C5619</strain>
    </source>
</reference>
<keyword evidence="10" id="KW-0966">Cell projection</keyword>
<dbReference type="EMBL" id="JAGFMF010012216">
    <property type="protein sequence ID" value="KAG8505843.1"/>
    <property type="molecule type" value="Genomic_DNA"/>
</dbReference>
<proteinExistence type="predicted"/>
<evidence type="ECO:0000256" key="6">
    <source>
        <dbReference type="ARBA" id="ARBA00022692"/>
    </source>
</evidence>
<dbReference type="OrthoDB" id="8852462at2759"/>
<dbReference type="AlphaFoldDB" id="A0A8J5ZR39"/>
<keyword evidence="12" id="KW-1185">Reference proteome</keyword>
<protein>
    <submittedName>
        <fullName evidence="11">Limbin</fullName>
    </submittedName>
</protein>
<comment type="subcellular location">
    <subcellularLocation>
        <location evidence="2">Cell membrane</location>
        <topology evidence="2">Single-pass membrane protein</topology>
    </subcellularLocation>
    <subcellularLocation>
        <location evidence="3">Cell projection</location>
        <location evidence="3">Cilium membrane</location>
    </subcellularLocation>
    <subcellularLocation>
        <location evidence="1">Cytoplasm</location>
        <location evidence="1">Cytoskeleton</location>
        <location evidence="1">Cilium basal body</location>
    </subcellularLocation>
</comment>
<evidence type="ECO:0000313" key="11">
    <source>
        <dbReference type="EMBL" id="KAG8505843.1"/>
    </source>
</evidence>
<evidence type="ECO:0000256" key="2">
    <source>
        <dbReference type="ARBA" id="ARBA00004162"/>
    </source>
</evidence>
<dbReference type="InterPro" id="IPR022076">
    <property type="entry name" value="Limbin"/>
</dbReference>
<gene>
    <name evidence="11" type="ORF">J0S82_018350</name>
</gene>
<dbReference type="GO" id="GO:0007224">
    <property type="term" value="P:smoothened signaling pathway"/>
    <property type="evidence" value="ECO:0007669"/>
    <property type="project" value="InterPro"/>
</dbReference>
<keyword evidence="6" id="KW-0812">Transmembrane</keyword>
<accession>A0A8J5ZR39</accession>
<dbReference type="PANTHER" id="PTHR16795">
    <property type="entry name" value="LIMBIN/ELLIS-VAN CREVELD PROTEIN"/>
    <property type="match status" value="1"/>
</dbReference>
<comment type="caution">
    <text evidence="11">The sequence shown here is derived from an EMBL/GenBank/DDBJ whole genome shotgun (WGS) entry which is preliminary data.</text>
</comment>
<dbReference type="GO" id="GO:0060170">
    <property type="term" value="C:ciliary membrane"/>
    <property type="evidence" value="ECO:0007669"/>
    <property type="project" value="UniProtKB-SubCell"/>
</dbReference>
<evidence type="ECO:0000256" key="7">
    <source>
        <dbReference type="ARBA" id="ARBA00022989"/>
    </source>
</evidence>
<evidence type="ECO:0000256" key="8">
    <source>
        <dbReference type="ARBA" id="ARBA00023136"/>
    </source>
</evidence>
<evidence type="ECO:0000256" key="10">
    <source>
        <dbReference type="ARBA" id="ARBA00023273"/>
    </source>
</evidence>
<keyword evidence="7" id="KW-1133">Transmembrane helix</keyword>
<dbReference type="Proteomes" id="UP000700334">
    <property type="component" value="Unassembled WGS sequence"/>
</dbReference>
<name>A0A8J5ZR39_GALPY</name>
<keyword evidence="8" id="KW-0472">Membrane</keyword>
<dbReference type="GO" id="GO:0098797">
    <property type="term" value="C:plasma membrane protein complex"/>
    <property type="evidence" value="ECO:0007669"/>
    <property type="project" value="TreeGrafter"/>
</dbReference>